<dbReference type="SUPFAM" id="SSF46955">
    <property type="entry name" value="Putative DNA-binding domain"/>
    <property type="match status" value="1"/>
</dbReference>
<evidence type="ECO:0000313" key="3">
    <source>
        <dbReference type="Proteomes" id="UP001257739"/>
    </source>
</evidence>
<proteinExistence type="predicted"/>
<accession>A0ABU1UNR0</accession>
<keyword evidence="3" id="KW-1185">Reference proteome</keyword>
<feature type="domain" description="Helix-turn-helix" evidence="1">
    <location>
        <begin position="20"/>
        <end position="74"/>
    </location>
</feature>
<dbReference type="Proteomes" id="UP001257739">
    <property type="component" value="Unassembled WGS sequence"/>
</dbReference>
<sequence>MTTDQATQLTITPVDETEQLMTIDDVSTYLQIPKRTLHDWRTNERPEDQGPPAYRLGRFLRYRRADVDAWIDQQIAGSSRAA</sequence>
<organism evidence="2 3">
    <name type="scientific">Aeromicrobium panaciterrae</name>
    <dbReference type="NCBI Taxonomy" id="363861"/>
    <lineage>
        <taxon>Bacteria</taxon>
        <taxon>Bacillati</taxon>
        <taxon>Actinomycetota</taxon>
        <taxon>Actinomycetes</taxon>
        <taxon>Propionibacteriales</taxon>
        <taxon>Nocardioidaceae</taxon>
        <taxon>Aeromicrobium</taxon>
    </lineage>
</organism>
<name>A0ABU1UNR0_9ACTN</name>
<reference evidence="2 3" key="1">
    <citation type="submission" date="2023-07" db="EMBL/GenBank/DDBJ databases">
        <title>Sorghum-associated microbial communities from plants grown in Nebraska, USA.</title>
        <authorList>
            <person name="Schachtman D."/>
        </authorList>
    </citation>
    <scope>NUCLEOTIDE SEQUENCE [LARGE SCALE GENOMIC DNA]</scope>
    <source>
        <strain evidence="2 3">BE248</strain>
    </source>
</reference>
<dbReference type="InterPro" id="IPR009061">
    <property type="entry name" value="DNA-bd_dom_put_sf"/>
</dbReference>
<evidence type="ECO:0000313" key="2">
    <source>
        <dbReference type="EMBL" id="MDR7086823.1"/>
    </source>
</evidence>
<protein>
    <submittedName>
        <fullName evidence="2">Excisionase family DNA binding protein</fullName>
    </submittedName>
</protein>
<comment type="caution">
    <text evidence="2">The sequence shown here is derived from an EMBL/GenBank/DDBJ whole genome shotgun (WGS) entry which is preliminary data.</text>
</comment>
<dbReference type="RefSeq" id="WP_309969411.1">
    <property type="nucleotide sequence ID" value="NZ_JAVDWH010000001.1"/>
</dbReference>
<dbReference type="InterPro" id="IPR041657">
    <property type="entry name" value="HTH_17"/>
</dbReference>
<dbReference type="EMBL" id="JAVDWH010000001">
    <property type="protein sequence ID" value="MDR7086823.1"/>
    <property type="molecule type" value="Genomic_DNA"/>
</dbReference>
<evidence type="ECO:0000259" key="1">
    <source>
        <dbReference type="Pfam" id="PF12728"/>
    </source>
</evidence>
<gene>
    <name evidence="2" type="ORF">J2X11_001662</name>
</gene>
<dbReference type="Pfam" id="PF12728">
    <property type="entry name" value="HTH_17"/>
    <property type="match status" value="1"/>
</dbReference>